<name>A0A8S1JVS5_PARPR</name>
<dbReference type="Proteomes" id="UP000688137">
    <property type="component" value="Unassembled WGS sequence"/>
</dbReference>
<reference evidence="1" key="1">
    <citation type="submission" date="2021-01" db="EMBL/GenBank/DDBJ databases">
        <authorList>
            <consortium name="Genoscope - CEA"/>
            <person name="William W."/>
        </authorList>
    </citation>
    <scope>NUCLEOTIDE SEQUENCE</scope>
</reference>
<dbReference type="EMBL" id="CAJJDM010000004">
    <property type="protein sequence ID" value="CAD8044600.1"/>
    <property type="molecule type" value="Genomic_DNA"/>
</dbReference>
<gene>
    <name evidence="1" type="ORF">PPRIM_AZ9-3.1.T0080165</name>
</gene>
<evidence type="ECO:0000313" key="1">
    <source>
        <dbReference type="EMBL" id="CAD8044600.1"/>
    </source>
</evidence>
<protein>
    <submittedName>
        <fullName evidence="1">Uncharacterized protein</fullName>
    </submittedName>
</protein>
<sequence length="649" mass="77115">MDNEPKIIKKIYVYPATSIQQMRQAQENQQINKQLYQDEHIQKLMDMCLSNQMQSILNRFDFEDIQQPLREVQYFLKDLKGKFIQQPKNKIKEPLISKIPNKKTNYQQKTQLLASIQQKLTQMVQECKLFPSLINFIKIEQDQQNYQFNFCKLGLLNDAAEIMLQCGPFGILNPQIKSPTNLTITDLILELFKSLNHYNIIEDKDIAEEVWFSFNRAKNKTHLSELLSHEIAQNFSYKDMEIQREILILQGTIQKLNYNAQFINNQREKIIKVLRKRVQVQLYHECQVRKIAQPEILPNLTLSIKQYRSTHGVFCGCALQFPIVMIKKFSITPGLEDVCKNLCLSILQNLDTINFCLAITYEKYLSSRLYKEHNTFQVRKIIQNALEDIIQKMETDVNLCKFLRLAILDQQFIKFYNLLHRYNTINQNDTSIPNDKRDQTNQLILNAVHCILDKVKNLQLENNIIEQKYEITLPPEKIIKVNMKKHKTNQSDKLLFYIKLIASDLIKLKIPLFEIIYYITAINNRIQFRNDLQPKSTIRFFTYPHIIYYIEELYGVKTIVEWESDMSCEIDYFSLANLDLSIDLDDEFIIEQQLIIMERCLKRDRVRYSWALEYLSQKCQELLLETKQLQKSKIRKCLESLYMEVKRQK</sequence>
<keyword evidence="2" id="KW-1185">Reference proteome</keyword>
<proteinExistence type="predicted"/>
<organism evidence="1 2">
    <name type="scientific">Paramecium primaurelia</name>
    <dbReference type="NCBI Taxonomy" id="5886"/>
    <lineage>
        <taxon>Eukaryota</taxon>
        <taxon>Sar</taxon>
        <taxon>Alveolata</taxon>
        <taxon>Ciliophora</taxon>
        <taxon>Intramacronucleata</taxon>
        <taxon>Oligohymenophorea</taxon>
        <taxon>Peniculida</taxon>
        <taxon>Parameciidae</taxon>
        <taxon>Paramecium</taxon>
    </lineage>
</organism>
<evidence type="ECO:0000313" key="2">
    <source>
        <dbReference type="Proteomes" id="UP000688137"/>
    </source>
</evidence>
<dbReference type="AlphaFoldDB" id="A0A8S1JVS5"/>
<comment type="caution">
    <text evidence="1">The sequence shown here is derived from an EMBL/GenBank/DDBJ whole genome shotgun (WGS) entry which is preliminary data.</text>
</comment>
<accession>A0A8S1JVS5</accession>
<dbReference type="OMA" id="LIIMERC"/>